<dbReference type="RefSeq" id="WP_303686587.1">
    <property type="nucleotide sequence ID" value="NZ_CAJXYO010000017.1"/>
</dbReference>
<sequence>MKYLIKLSMVVLLFIAFTSCDNDDGMAANQNQCNYEGLTFFDGSTNTLLPESQLQTEFFPNNGGPGVPAVEVYESSNPGNISLITDAVTLNATGPGTLVINGTTYNVTVTCQRAGTTVGEEFRFDVVTVSGGFEGELCVVIDAVNP</sequence>
<gene>
    <name evidence="2" type="ORF">A9Q93_06470</name>
</gene>
<evidence type="ECO:0000256" key="1">
    <source>
        <dbReference type="SAM" id="SignalP"/>
    </source>
</evidence>
<dbReference type="AlphaFoldDB" id="A0A1Z8AZ55"/>
<organism evidence="2 3">
    <name type="scientific">Nonlabens dokdonensis</name>
    <dbReference type="NCBI Taxonomy" id="328515"/>
    <lineage>
        <taxon>Bacteria</taxon>
        <taxon>Pseudomonadati</taxon>
        <taxon>Bacteroidota</taxon>
        <taxon>Flavobacteriia</taxon>
        <taxon>Flavobacteriales</taxon>
        <taxon>Flavobacteriaceae</taxon>
        <taxon>Nonlabens</taxon>
    </lineage>
</organism>
<evidence type="ECO:0000313" key="2">
    <source>
        <dbReference type="EMBL" id="OUS15606.1"/>
    </source>
</evidence>
<accession>A0A1Z8AZ55</accession>
<reference evidence="3" key="1">
    <citation type="journal article" date="2017" name="Proc. Natl. Acad. Sci. U.S.A.">
        <title>Simulation of Deepwater Horizon oil plume reveals substrate specialization within a complex community of hydrocarbon-degraders.</title>
        <authorList>
            <person name="Hu P."/>
            <person name="Dubinsky E.A."/>
            <person name="Probst A.J."/>
            <person name="Wang J."/>
            <person name="Sieber C.M.K."/>
            <person name="Tom L.M."/>
            <person name="Gardinali P."/>
            <person name="Banfield J.F."/>
            <person name="Atlas R.M."/>
            <person name="Andersen G.L."/>
        </authorList>
    </citation>
    <scope>NUCLEOTIDE SEQUENCE [LARGE SCALE GENOMIC DNA]</scope>
</reference>
<proteinExistence type="predicted"/>
<keyword evidence="1" id="KW-0732">Signal</keyword>
<dbReference type="EMBL" id="MAAX01000105">
    <property type="protein sequence ID" value="OUS15606.1"/>
    <property type="molecule type" value="Genomic_DNA"/>
</dbReference>
<feature type="chain" id="PRO_5012938900" description="Lipoprotein" evidence="1">
    <location>
        <begin position="23"/>
        <end position="146"/>
    </location>
</feature>
<evidence type="ECO:0008006" key="4">
    <source>
        <dbReference type="Google" id="ProtNLM"/>
    </source>
</evidence>
<dbReference type="Proteomes" id="UP000196102">
    <property type="component" value="Unassembled WGS sequence"/>
</dbReference>
<feature type="signal peptide" evidence="1">
    <location>
        <begin position="1"/>
        <end position="22"/>
    </location>
</feature>
<dbReference type="PROSITE" id="PS51257">
    <property type="entry name" value="PROKAR_LIPOPROTEIN"/>
    <property type="match status" value="1"/>
</dbReference>
<protein>
    <recommendedName>
        <fullName evidence="4">Lipoprotein</fullName>
    </recommendedName>
</protein>
<comment type="caution">
    <text evidence="2">The sequence shown here is derived from an EMBL/GenBank/DDBJ whole genome shotgun (WGS) entry which is preliminary data.</text>
</comment>
<name>A0A1Z8AZ55_9FLAO</name>
<evidence type="ECO:0000313" key="3">
    <source>
        <dbReference type="Proteomes" id="UP000196102"/>
    </source>
</evidence>